<feature type="transmembrane region" description="Helical" evidence="1">
    <location>
        <begin position="106"/>
        <end position="124"/>
    </location>
</feature>
<dbReference type="RefSeq" id="WP_343165410.1">
    <property type="nucleotide sequence ID" value="NZ_JBHRSV010000004.1"/>
</dbReference>
<evidence type="ECO:0000313" key="3">
    <source>
        <dbReference type="Proteomes" id="UP001595379"/>
    </source>
</evidence>
<sequence length="148" mass="15547">MTRKLKQSALDFSGIGVSILCLAHCLILPVLAVAAPALLPHAIAGFFNDEAVHLLLFIVAAPIAIAGLFWGASISGAHWPTIAAAGVGLALMLVGATHMVSTQVEIIVTVLGVTLLAGAHFFNWRRKAGHWPDDNPRGEPGVEDDIRS</sequence>
<comment type="caution">
    <text evidence="2">The sequence shown here is derived from an EMBL/GenBank/DDBJ whole genome shotgun (WGS) entry which is preliminary data.</text>
</comment>
<proteinExistence type="predicted"/>
<protein>
    <submittedName>
        <fullName evidence="2">MerC domain-containing protein</fullName>
    </submittedName>
</protein>
<dbReference type="EMBL" id="JBHRSV010000004">
    <property type="protein sequence ID" value="MFC2925529.1"/>
    <property type="molecule type" value="Genomic_DNA"/>
</dbReference>
<feature type="transmembrane region" description="Helical" evidence="1">
    <location>
        <begin position="82"/>
        <end position="100"/>
    </location>
</feature>
<organism evidence="2 3">
    <name type="scientific">Hyphobacterium vulgare</name>
    <dbReference type="NCBI Taxonomy" id="1736751"/>
    <lineage>
        <taxon>Bacteria</taxon>
        <taxon>Pseudomonadati</taxon>
        <taxon>Pseudomonadota</taxon>
        <taxon>Alphaproteobacteria</taxon>
        <taxon>Maricaulales</taxon>
        <taxon>Maricaulaceae</taxon>
        <taxon>Hyphobacterium</taxon>
    </lineage>
</organism>
<name>A0ABV6ZVR1_9PROT</name>
<dbReference type="InterPro" id="IPR004891">
    <property type="entry name" value="Mercury-R_MerC"/>
</dbReference>
<gene>
    <name evidence="2" type="ORF">ACFOOR_05375</name>
</gene>
<dbReference type="Pfam" id="PF03203">
    <property type="entry name" value="MerC"/>
    <property type="match status" value="1"/>
</dbReference>
<accession>A0ABV6ZVR1</accession>
<keyword evidence="1" id="KW-0812">Transmembrane</keyword>
<evidence type="ECO:0000313" key="2">
    <source>
        <dbReference type="EMBL" id="MFC2925529.1"/>
    </source>
</evidence>
<evidence type="ECO:0000256" key="1">
    <source>
        <dbReference type="SAM" id="Phobius"/>
    </source>
</evidence>
<dbReference type="Proteomes" id="UP001595379">
    <property type="component" value="Unassembled WGS sequence"/>
</dbReference>
<keyword evidence="3" id="KW-1185">Reference proteome</keyword>
<keyword evidence="1" id="KW-1133">Transmembrane helix</keyword>
<feature type="transmembrane region" description="Helical" evidence="1">
    <location>
        <begin position="51"/>
        <end position="70"/>
    </location>
</feature>
<keyword evidence="1" id="KW-0472">Membrane</keyword>
<feature type="transmembrane region" description="Helical" evidence="1">
    <location>
        <begin position="12"/>
        <end position="39"/>
    </location>
</feature>
<reference evidence="3" key="1">
    <citation type="journal article" date="2019" name="Int. J. Syst. Evol. Microbiol.">
        <title>The Global Catalogue of Microorganisms (GCM) 10K type strain sequencing project: providing services to taxonomists for standard genome sequencing and annotation.</title>
        <authorList>
            <consortium name="The Broad Institute Genomics Platform"/>
            <consortium name="The Broad Institute Genome Sequencing Center for Infectious Disease"/>
            <person name="Wu L."/>
            <person name="Ma J."/>
        </authorList>
    </citation>
    <scope>NUCLEOTIDE SEQUENCE [LARGE SCALE GENOMIC DNA]</scope>
    <source>
        <strain evidence="3">KCTC 52487</strain>
    </source>
</reference>